<organism evidence="2 3">
    <name type="scientific">Stylophora pistillata</name>
    <name type="common">Smooth cauliflower coral</name>
    <dbReference type="NCBI Taxonomy" id="50429"/>
    <lineage>
        <taxon>Eukaryota</taxon>
        <taxon>Metazoa</taxon>
        <taxon>Cnidaria</taxon>
        <taxon>Anthozoa</taxon>
        <taxon>Hexacorallia</taxon>
        <taxon>Scleractinia</taxon>
        <taxon>Astrocoeniina</taxon>
        <taxon>Pocilloporidae</taxon>
        <taxon>Stylophora</taxon>
    </lineage>
</organism>
<evidence type="ECO:0000313" key="2">
    <source>
        <dbReference type="EMBL" id="PFX25910.1"/>
    </source>
</evidence>
<dbReference type="EMBL" id="LSMT01000139">
    <property type="protein sequence ID" value="PFX25910.1"/>
    <property type="molecule type" value="Genomic_DNA"/>
</dbReference>
<proteinExistence type="predicted"/>
<dbReference type="Proteomes" id="UP000225706">
    <property type="component" value="Unassembled WGS sequence"/>
</dbReference>
<dbReference type="Gene3D" id="3.30.420.10">
    <property type="entry name" value="Ribonuclease H-like superfamily/Ribonuclease H"/>
    <property type="match status" value="1"/>
</dbReference>
<dbReference type="InterPro" id="IPR041588">
    <property type="entry name" value="Integrase_H2C2"/>
</dbReference>
<dbReference type="SUPFAM" id="SSF53098">
    <property type="entry name" value="Ribonuclease H-like"/>
    <property type="match status" value="1"/>
</dbReference>
<dbReference type="AlphaFoldDB" id="A0A2B4SAR1"/>
<dbReference type="InterPro" id="IPR001584">
    <property type="entry name" value="Integrase_cat-core"/>
</dbReference>
<dbReference type="InterPro" id="IPR050951">
    <property type="entry name" value="Retrovirus_Pol_polyprotein"/>
</dbReference>
<feature type="domain" description="Integrase catalytic" evidence="1">
    <location>
        <begin position="187"/>
        <end position="340"/>
    </location>
</feature>
<dbReference type="InterPro" id="IPR036397">
    <property type="entry name" value="RNaseH_sf"/>
</dbReference>
<dbReference type="GO" id="GO:0015074">
    <property type="term" value="P:DNA integration"/>
    <property type="evidence" value="ECO:0007669"/>
    <property type="project" value="InterPro"/>
</dbReference>
<evidence type="ECO:0000259" key="1">
    <source>
        <dbReference type="PROSITE" id="PS50994"/>
    </source>
</evidence>
<dbReference type="Pfam" id="PF00665">
    <property type="entry name" value="rve"/>
    <property type="match status" value="1"/>
</dbReference>
<dbReference type="STRING" id="50429.A0A2B4SAR1"/>
<dbReference type="PANTHER" id="PTHR37984">
    <property type="entry name" value="PROTEIN CBG26694"/>
    <property type="match status" value="1"/>
</dbReference>
<dbReference type="Pfam" id="PF17921">
    <property type="entry name" value="Integrase_H2C2"/>
    <property type="match status" value="1"/>
</dbReference>
<dbReference type="OrthoDB" id="5969539at2759"/>
<dbReference type="Gene3D" id="1.10.340.70">
    <property type="match status" value="1"/>
</dbReference>
<dbReference type="FunFam" id="1.10.340.70:FF:000003">
    <property type="entry name" value="Protein CBG25708"/>
    <property type="match status" value="1"/>
</dbReference>
<accession>A0A2B4SAR1</accession>
<name>A0A2B4SAR1_STYPI</name>
<sequence length="517" mass="59627">MMVRMLDYEFKVEYRPGKTNISDYTSRHPLPRETCTRRELGTTKDVKQYVNFVVASDIPRAISKEDLVKATENDEELKRLITCIRERKIDHRNQDMKAYFNIYDELAVADGLVLRGERIIVPREFRETMVKIAHEGHQGIVRTKQLLRAHVWFPGIDKMVEKHVGNCLACQATIPCHTREPLQMSELPTGPWKKISVDFAGPFPNKDMALVFWDQYSRYPVVEFVTSTSAEAVIPQLTRVFTTYGIPEEVKTDNGPPFNGSKFAKYAQEQGFRHRKVTPGWAEANGDVERVIQTVKKSARVAKIKGKAFKQEIQRTVGNYRATPHPVTRQSPDKLKFGREIRRKLPERVVPQEEQRHELIRERDQRKKKQMKAYADERRRISQSSIKIGDCVLLKQNRGNTLTPPYDPRPYAVVGIKGSMITVKRGKEVKSRNSSHCKVLKYAGKEEHDYLDWDKEQGRRCSVQASKFSKFTPKAPGDIYSSIYYARSDSYLGSYVSRKAALLELLTKKGSFRSHQI</sequence>
<dbReference type="PANTHER" id="PTHR37984:SF11">
    <property type="entry name" value="INTEGRASE CATALYTIC DOMAIN-CONTAINING PROTEIN"/>
    <property type="match status" value="1"/>
</dbReference>
<dbReference type="InterPro" id="IPR012337">
    <property type="entry name" value="RNaseH-like_sf"/>
</dbReference>
<reference evidence="3" key="1">
    <citation type="journal article" date="2017" name="bioRxiv">
        <title>Comparative analysis of the genomes of Stylophora pistillata and Acropora digitifera provides evidence for extensive differences between species of corals.</title>
        <authorList>
            <person name="Voolstra C.R."/>
            <person name="Li Y."/>
            <person name="Liew Y.J."/>
            <person name="Baumgarten S."/>
            <person name="Zoccola D."/>
            <person name="Flot J.-F."/>
            <person name="Tambutte S."/>
            <person name="Allemand D."/>
            <person name="Aranda M."/>
        </authorList>
    </citation>
    <scope>NUCLEOTIDE SEQUENCE [LARGE SCALE GENOMIC DNA]</scope>
</reference>
<dbReference type="FunFam" id="3.30.420.10:FF:000063">
    <property type="entry name" value="Retrovirus-related Pol polyprotein from transposon 297-like Protein"/>
    <property type="match status" value="1"/>
</dbReference>
<dbReference type="GO" id="GO:0003676">
    <property type="term" value="F:nucleic acid binding"/>
    <property type="evidence" value="ECO:0007669"/>
    <property type="project" value="InterPro"/>
</dbReference>
<evidence type="ECO:0000313" key="3">
    <source>
        <dbReference type="Proteomes" id="UP000225706"/>
    </source>
</evidence>
<protein>
    <submittedName>
        <fullName evidence="2">Uncharacterized protein K02A2.6</fullName>
    </submittedName>
</protein>
<dbReference type="PROSITE" id="PS50994">
    <property type="entry name" value="INTEGRASE"/>
    <property type="match status" value="1"/>
</dbReference>
<keyword evidence="3" id="KW-1185">Reference proteome</keyword>
<gene>
    <name evidence="2" type="primary">K02A2.6</name>
    <name evidence="2" type="ORF">AWC38_SpisGene9462</name>
</gene>
<comment type="caution">
    <text evidence="2">The sequence shown here is derived from an EMBL/GenBank/DDBJ whole genome shotgun (WGS) entry which is preliminary data.</text>
</comment>